<comment type="caution">
    <text evidence="1">The sequence shown here is derived from an EMBL/GenBank/DDBJ whole genome shotgun (WGS) entry which is preliminary data.</text>
</comment>
<dbReference type="AlphaFoldDB" id="A0A0F9MA27"/>
<organism evidence="1">
    <name type="scientific">marine sediment metagenome</name>
    <dbReference type="NCBI Taxonomy" id="412755"/>
    <lineage>
        <taxon>unclassified sequences</taxon>
        <taxon>metagenomes</taxon>
        <taxon>ecological metagenomes</taxon>
    </lineage>
</organism>
<dbReference type="EMBL" id="LAZR01009289">
    <property type="protein sequence ID" value="KKM73530.1"/>
    <property type="molecule type" value="Genomic_DNA"/>
</dbReference>
<reference evidence="1" key="1">
    <citation type="journal article" date="2015" name="Nature">
        <title>Complex archaea that bridge the gap between prokaryotes and eukaryotes.</title>
        <authorList>
            <person name="Spang A."/>
            <person name="Saw J.H."/>
            <person name="Jorgensen S.L."/>
            <person name="Zaremba-Niedzwiedzka K."/>
            <person name="Martijn J."/>
            <person name="Lind A.E."/>
            <person name="van Eijk R."/>
            <person name="Schleper C."/>
            <person name="Guy L."/>
            <person name="Ettema T.J."/>
        </authorList>
    </citation>
    <scope>NUCLEOTIDE SEQUENCE</scope>
</reference>
<name>A0A0F9MA27_9ZZZZ</name>
<protein>
    <submittedName>
        <fullName evidence="1">Uncharacterized protein</fullName>
    </submittedName>
</protein>
<sequence>MNPIKKEAYDYTMKDLETSVGCPQCRARQLIDAVCDYTDNYSKGQARACSEVLLYDHKCGKE</sequence>
<evidence type="ECO:0000313" key="1">
    <source>
        <dbReference type="EMBL" id="KKM73530.1"/>
    </source>
</evidence>
<accession>A0A0F9MA27</accession>
<gene>
    <name evidence="1" type="ORF">LCGC14_1409570</name>
</gene>
<proteinExistence type="predicted"/>